<reference evidence="1" key="1">
    <citation type="submission" date="2014-11" db="EMBL/GenBank/DDBJ databases">
        <authorList>
            <person name="Otto D Thomas"/>
            <person name="Naeem Raeece"/>
        </authorList>
    </citation>
    <scope>NUCLEOTIDE SEQUENCE</scope>
</reference>
<dbReference type="VEuPathDB" id="CryptoDB:Cvel_20606"/>
<organism evidence="1">
    <name type="scientific">Chromera velia CCMP2878</name>
    <dbReference type="NCBI Taxonomy" id="1169474"/>
    <lineage>
        <taxon>Eukaryota</taxon>
        <taxon>Sar</taxon>
        <taxon>Alveolata</taxon>
        <taxon>Colpodellida</taxon>
        <taxon>Chromeraceae</taxon>
        <taxon>Chromera</taxon>
    </lineage>
</organism>
<evidence type="ECO:0000313" key="1">
    <source>
        <dbReference type="EMBL" id="CEM24554.1"/>
    </source>
</evidence>
<proteinExistence type="predicted"/>
<name>A0A0G4G884_9ALVE</name>
<protein>
    <submittedName>
        <fullName evidence="1">Uncharacterized protein</fullName>
    </submittedName>
</protein>
<sequence length="375" mass="41831">MLSSLLRRQLFCMTLALYCITCFTLWIVLSTGCWHFGPGSFKCTHFGACGPSAVCAFLKLSDVLTNLLASSATQKALYTQKAKTRSLCWTIRRLQNDLDPQNSSTWIQGFTYHETLKQLANTVIECEMMQRDSTKLVHFYDMVTSKAVDEIAGVRYLSSRDHLEASKQLDLYRGALMPVRTSLTELAGELNDFGDRMATFGGTVGNLGRRFSPHQHMIIVEEHRSAAGYAALRGLGYLTAAGLGWGAFVLCPPIGLTGGMVISGVAMGTEWAYFQTYDERHRLGEIHLQGIESDFVEAEEFFKEKSGEIKKYAESILIGADETYDLVLKAANIEGLEVLTHMADRYEDFAKQLQKLHNQAQSDAATHRRLLEGVH</sequence>
<dbReference type="PROSITE" id="PS51257">
    <property type="entry name" value="PROKAR_LIPOPROTEIN"/>
    <property type="match status" value="1"/>
</dbReference>
<dbReference type="EMBL" id="CDMZ01000953">
    <property type="protein sequence ID" value="CEM24554.1"/>
    <property type="molecule type" value="Genomic_DNA"/>
</dbReference>
<gene>
    <name evidence="1" type="ORF">Cvel_20606</name>
</gene>
<dbReference type="AlphaFoldDB" id="A0A0G4G884"/>
<accession>A0A0G4G884</accession>